<dbReference type="Gene3D" id="3.20.20.150">
    <property type="entry name" value="Divalent-metal-dependent TIM barrel enzymes"/>
    <property type="match status" value="1"/>
</dbReference>
<dbReference type="InterPro" id="IPR013022">
    <property type="entry name" value="Xyl_isomerase-like_TIM-brl"/>
</dbReference>
<dbReference type="SUPFAM" id="SSF51658">
    <property type="entry name" value="Xylose isomerase-like"/>
    <property type="match status" value="1"/>
</dbReference>
<proteinExistence type="predicted"/>
<dbReference type="Proteomes" id="UP001597338">
    <property type="component" value="Unassembled WGS sequence"/>
</dbReference>
<dbReference type="PANTHER" id="PTHR12110:SF41">
    <property type="entry name" value="INOSOSE DEHYDRATASE"/>
    <property type="match status" value="1"/>
</dbReference>
<dbReference type="GO" id="GO:0016853">
    <property type="term" value="F:isomerase activity"/>
    <property type="evidence" value="ECO:0007669"/>
    <property type="project" value="UniProtKB-KW"/>
</dbReference>
<name>A0ABW4VEQ4_9MICO</name>
<keyword evidence="3" id="KW-0413">Isomerase</keyword>
<dbReference type="RefSeq" id="WP_377200408.1">
    <property type="nucleotide sequence ID" value="NZ_JBHUHF010000001.1"/>
</dbReference>
<evidence type="ECO:0000313" key="3">
    <source>
        <dbReference type="EMBL" id="MFD2028744.1"/>
    </source>
</evidence>
<organism evidence="3 4">
    <name type="scientific">Promicromonospora aerolata</name>
    <dbReference type="NCBI Taxonomy" id="195749"/>
    <lineage>
        <taxon>Bacteria</taxon>
        <taxon>Bacillati</taxon>
        <taxon>Actinomycetota</taxon>
        <taxon>Actinomycetes</taxon>
        <taxon>Micrococcales</taxon>
        <taxon>Promicromonosporaceae</taxon>
        <taxon>Promicromonospora</taxon>
    </lineage>
</organism>
<gene>
    <name evidence="3" type="ORF">ACFSL2_24880</name>
</gene>
<keyword evidence="1" id="KW-0119">Carbohydrate metabolism</keyword>
<dbReference type="EMBL" id="JBHUHF010000001">
    <property type="protein sequence ID" value="MFD2028744.1"/>
    <property type="molecule type" value="Genomic_DNA"/>
</dbReference>
<evidence type="ECO:0000259" key="2">
    <source>
        <dbReference type="Pfam" id="PF01261"/>
    </source>
</evidence>
<dbReference type="InterPro" id="IPR050312">
    <property type="entry name" value="IolE/XylAMocC-like"/>
</dbReference>
<dbReference type="PANTHER" id="PTHR12110">
    <property type="entry name" value="HYDROXYPYRUVATE ISOMERASE"/>
    <property type="match status" value="1"/>
</dbReference>
<reference evidence="4" key="1">
    <citation type="journal article" date="2019" name="Int. J. Syst. Evol. Microbiol.">
        <title>The Global Catalogue of Microorganisms (GCM) 10K type strain sequencing project: providing services to taxonomists for standard genome sequencing and annotation.</title>
        <authorList>
            <consortium name="The Broad Institute Genomics Platform"/>
            <consortium name="The Broad Institute Genome Sequencing Center for Infectious Disease"/>
            <person name="Wu L."/>
            <person name="Ma J."/>
        </authorList>
    </citation>
    <scope>NUCLEOTIDE SEQUENCE [LARGE SCALE GENOMIC DNA]</scope>
    <source>
        <strain evidence="4">CCM 7043</strain>
    </source>
</reference>
<accession>A0ABW4VEQ4</accession>
<evidence type="ECO:0000313" key="4">
    <source>
        <dbReference type="Proteomes" id="UP001597338"/>
    </source>
</evidence>
<keyword evidence="4" id="KW-1185">Reference proteome</keyword>
<protein>
    <submittedName>
        <fullName evidence="3">Sugar phosphate isomerase/epimerase family protein</fullName>
    </submittedName>
</protein>
<comment type="caution">
    <text evidence="3">The sequence shown here is derived from an EMBL/GenBank/DDBJ whole genome shotgun (WGS) entry which is preliminary data.</text>
</comment>
<sequence length="249" mass="26165">MPTTTSTPSVQLYSVQDAVAADLPGTLARLAEIGFEHVEPYGFHERAAEYGRALTAAGLTAPSGHAPVLASEAPEAIFDAAAALGMSTLIAPFVPAEHWQTAQQVAGLAERVNRLAALATERGLELGYHNHAWELSTRIAGRHALELFVDHLDPAVVLEVDTYWTAVGGADTPALLSALGDRVRLVHVKDGTLDGDIDAQQPAGSGEVGVPAILAAAPQAIRVIEFDAYAGDVFAGIAQSFTWLAENDR</sequence>
<dbReference type="InterPro" id="IPR036237">
    <property type="entry name" value="Xyl_isomerase-like_sf"/>
</dbReference>
<dbReference type="Pfam" id="PF01261">
    <property type="entry name" value="AP_endonuc_2"/>
    <property type="match status" value="1"/>
</dbReference>
<feature type="domain" description="Xylose isomerase-like TIM barrel" evidence="2">
    <location>
        <begin position="28"/>
        <end position="216"/>
    </location>
</feature>
<evidence type="ECO:0000256" key="1">
    <source>
        <dbReference type="ARBA" id="ARBA00023277"/>
    </source>
</evidence>